<dbReference type="PANTHER" id="PTHR10127">
    <property type="entry name" value="DISCOIDIN, CUB, EGF, LAMININ , AND ZINC METALLOPROTEASE DOMAIN CONTAINING"/>
    <property type="match status" value="1"/>
</dbReference>
<comment type="cofactor">
    <cofactor evidence="1 2">
        <name>Zn(2+)</name>
        <dbReference type="ChEBI" id="CHEBI:29105"/>
    </cofactor>
    <text evidence="1 2">Binds 1 zinc ion per subunit.</text>
</comment>
<dbReference type="Proteomes" id="UP000261420">
    <property type="component" value="Unplaced"/>
</dbReference>
<dbReference type="InterPro" id="IPR034035">
    <property type="entry name" value="Astacin-like_dom"/>
</dbReference>
<keyword evidence="1 2" id="KW-0862">Zinc</keyword>
<keyword evidence="1 2" id="KW-0479">Metal-binding</keyword>
<dbReference type="PANTHER" id="PTHR10127:SF870">
    <property type="entry name" value="METALLOENDOPEPTIDASE"/>
    <property type="match status" value="1"/>
</dbReference>
<dbReference type="GO" id="GO:0008270">
    <property type="term" value="F:zinc ion binding"/>
    <property type="evidence" value="ECO:0007669"/>
    <property type="project" value="UniProtKB-UniRule"/>
</dbReference>
<evidence type="ECO:0000313" key="5">
    <source>
        <dbReference type="Proteomes" id="UP000261420"/>
    </source>
</evidence>
<reference evidence="4" key="1">
    <citation type="submission" date="2025-08" db="UniProtKB">
        <authorList>
            <consortium name="Ensembl"/>
        </authorList>
    </citation>
    <scope>IDENTIFICATION</scope>
</reference>
<dbReference type="InterPro" id="IPR001506">
    <property type="entry name" value="Peptidase_M12A"/>
</dbReference>
<reference evidence="4" key="2">
    <citation type="submission" date="2025-09" db="UniProtKB">
        <authorList>
            <consortium name="Ensembl"/>
        </authorList>
    </citation>
    <scope>IDENTIFICATION</scope>
</reference>
<dbReference type="EC" id="3.4.24.-" evidence="2"/>
<dbReference type="GO" id="GO:0006508">
    <property type="term" value="P:proteolysis"/>
    <property type="evidence" value="ECO:0007669"/>
    <property type="project" value="UniProtKB-KW"/>
</dbReference>
<evidence type="ECO:0000256" key="1">
    <source>
        <dbReference type="PROSITE-ProRule" id="PRU01211"/>
    </source>
</evidence>
<feature type="binding site" evidence="1">
    <location>
        <position position="114"/>
    </location>
    <ligand>
        <name>Zn(2+)</name>
        <dbReference type="ChEBI" id="CHEBI:29105"/>
        <note>catalytic</note>
    </ligand>
</feature>
<keyword evidence="1 2" id="KW-0645">Protease</keyword>
<keyword evidence="5" id="KW-1185">Reference proteome</keyword>
<dbReference type="InterPro" id="IPR006026">
    <property type="entry name" value="Peptidase_Metallo"/>
</dbReference>
<protein>
    <recommendedName>
        <fullName evidence="2">Metalloendopeptidase</fullName>
        <ecNumber evidence="2">3.4.24.-</ecNumber>
    </recommendedName>
</protein>
<feature type="active site" evidence="1">
    <location>
        <position position="115"/>
    </location>
</feature>
<dbReference type="GO" id="GO:0004222">
    <property type="term" value="F:metalloendopeptidase activity"/>
    <property type="evidence" value="ECO:0007669"/>
    <property type="project" value="UniProtKB-UniRule"/>
</dbReference>
<dbReference type="SMART" id="SM00235">
    <property type="entry name" value="ZnMc"/>
    <property type="match status" value="1"/>
</dbReference>
<dbReference type="Gene3D" id="3.40.390.10">
    <property type="entry name" value="Collagenase (Catalytic Domain)"/>
    <property type="match status" value="1"/>
</dbReference>
<dbReference type="GeneTree" id="ENSGT00940000154856"/>
<dbReference type="AlphaFoldDB" id="A0A3B4TRJ8"/>
<dbReference type="PROSITE" id="PS51864">
    <property type="entry name" value="ASTACIN"/>
    <property type="match status" value="1"/>
</dbReference>
<feature type="domain" description="Peptidase M12A" evidence="3">
    <location>
        <begin position="25"/>
        <end position="213"/>
    </location>
</feature>
<accession>A0A3B4TRJ8</accession>
<name>A0A3B4TRJ8_SERDU</name>
<dbReference type="Pfam" id="PF01400">
    <property type="entry name" value="Astacin"/>
    <property type="match status" value="1"/>
</dbReference>
<keyword evidence="1 2" id="KW-0482">Metalloprotease</keyword>
<evidence type="ECO:0000256" key="2">
    <source>
        <dbReference type="RuleBase" id="RU361183"/>
    </source>
</evidence>
<comment type="caution">
    <text evidence="1">Lacks conserved residue(s) required for the propagation of feature annotation.</text>
</comment>
<evidence type="ECO:0000259" key="3">
    <source>
        <dbReference type="PROSITE" id="PS51864"/>
    </source>
</evidence>
<dbReference type="CDD" id="cd04280">
    <property type="entry name" value="ZnMc_astacin_like"/>
    <property type="match status" value="1"/>
</dbReference>
<dbReference type="SUPFAM" id="SSF55486">
    <property type="entry name" value="Metalloproteases ('zincins'), catalytic domain"/>
    <property type="match status" value="1"/>
</dbReference>
<evidence type="ECO:0000313" key="4">
    <source>
        <dbReference type="Ensembl" id="ENSSDUP00000008633.1"/>
    </source>
</evidence>
<sequence length="233" mass="26107">MESNPETLEELMSNDAMIEGDMILSTDRNAVETTWPTQEIPYAISPELAGRTSDILAAMAMVSEHTCVSFHKRITETNYLLFKASRGCASYVGFVGGEQPVFVGPPCMVGNIAHEVLHALGFHHEHTRTDREQYITVLPHNIMAGMEKNFKKQEGKTFDLPYDISSIMHYGSGFFSSNGLPTIVPNTDVKQMGQRVKMTNRDVERVRHLYNCASFPLCCWMIFDALCTRTSAS</sequence>
<dbReference type="PRINTS" id="PR00480">
    <property type="entry name" value="ASTACIN"/>
</dbReference>
<dbReference type="OMA" id="ATSIMHY"/>
<keyword evidence="1 2" id="KW-0378">Hydrolase</keyword>
<dbReference type="InterPro" id="IPR024079">
    <property type="entry name" value="MetalloPept_cat_dom_sf"/>
</dbReference>
<feature type="binding site" evidence="1">
    <location>
        <position position="124"/>
    </location>
    <ligand>
        <name>Zn(2+)</name>
        <dbReference type="ChEBI" id="CHEBI:29105"/>
        <note>catalytic</note>
    </ligand>
</feature>
<proteinExistence type="predicted"/>
<organism evidence="4 5">
    <name type="scientific">Seriola dumerili</name>
    <name type="common">Greater amberjack</name>
    <name type="synonym">Caranx dumerili</name>
    <dbReference type="NCBI Taxonomy" id="41447"/>
    <lineage>
        <taxon>Eukaryota</taxon>
        <taxon>Metazoa</taxon>
        <taxon>Chordata</taxon>
        <taxon>Craniata</taxon>
        <taxon>Vertebrata</taxon>
        <taxon>Euteleostomi</taxon>
        <taxon>Actinopterygii</taxon>
        <taxon>Neopterygii</taxon>
        <taxon>Teleostei</taxon>
        <taxon>Neoteleostei</taxon>
        <taxon>Acanthomorphata</taxon>
        <taxon>Carangaria</taxon>
        <taxon>Carangiformes</taxon>
        <taxon>Carangidae</taxon>
        <taxon>Seriola</taxon>
    </lineage>
</organism>
<feature type="binding site" evidence="1">
    <location>
        <position position="118"/>
    </location>
    <ligand>
        <name>Zn(2+)</name>
        <dbReference type="ChEBI" id="CHEBI:29105"/>
        <note>catalytic</note>
    </ligand>
</feature>
<dbReference type="Ensembl" id="ENSSDUT00000008794.1">
    <property type="protein sequence ID" value="ENSSDUP00000008633.1"/>
    <property type="gene ID" value="ENSSDUG00000006336.1"/>
</dbReference>